<proteinExistence type="inferred from homology"/>
<keyword evidence="3 8" id="KW-0813">Transport</keyword>
<organism evidence="11 12">
    <name type="scientific">Ktedonospora formicarum</name>
    <dbReference type="NCBI Taxonomy" id="2778364"/>
    <lineage>
        <taxon>Bacteria</taxon>
        <taxon>Bacillati</taxon>
        <taxon>Chloroflexota</taxon>
        <taxon>Ktedonobacteria</taxon>
        <taxon>Ktedonobacterales</taxon>
        <taxon>Ktedonobacteraceae</taxon>
        <taxon>Ktedonospora</taxon>
    </lineage>
</organism>
<evidence type="ECO:0000313" key="11">
    <source>
        <dbReference type="EMBL" id="GHO44163.1"/>
    </source>
</evidence>
<keyword evidence="5 8" id="KW-0812">Transmembrane</keyword>
<comment type="caution">
    <text evidence="11">The sequence shown here is derived from an EMBL/GenBank/DDBJ whole genome shotgun (WGS) entry which is preliminary data.</text>
</comment>
<comment type="subcellular location">
    <subcellularLocation>
        <location evidence="1 8">Cell membrane</location>
        <topology evidence="1 8">Multi-pass membrane protein</topology>
    </subcellularLocation>
</comment>
<dbReference type="EMBL" id="BNJF01000001">
    <property type="protein sequence ID" value="GHO44163.1"/>
    <property type="molecule type" value="Genomic_DNA"/>
</dbReference>
<evidence type="ECO:0000259" key="10">
    <source>
        <dbReference type="PROSITE" id="PS50928"/>
    </source>
</evidence>
<feature type="transmembrane region" description="Helical" evidence="8">
    <location>
        <begin position="12"/>
        <end position="36"/>
    </location>
</feature>
<name>A0A8J3I161_9CHLR</name>
<evidence type="ECO:0000256" key="1">
    <source>
        <dbReference type="ARBA" id="ARBA00004651"/>
    </source>
</evidence>
<accession>A0A8J3I161</accession>
<dbReference type="Proteomes" id="UP000612362">
    <property type="component" value="Unassembled WGS sequence"/>
</dbReference>
<gene>
    <name evidence="11" type="primary">yqgH</name>
    <name evidence="11" type="ORF">KSX_23260</name>
</gene>
<dbReference type="InterPro" id="IPR035906">
    <property type="entry name" value="MetI-like_sf"/>
</dbReference>
<keyword evidence="6 8" id="KW-1133">Transmembrane helix</keyword>
<dbReference type="Gene3D" id="1.10.3720.10">
    <property type="entry name" value="MetI-like"/>
    <property type="match status" value="1"/>
</dbReference>
<protein>
    <recommendedName>
        <fullName evidence="9">Phosphate transport system permease protein</fullName>
    </recommendedName>
</protein>
<dbReference type="NCBIfam" id="TIGR02138">
    <property type="entry name" value="phosphate_pstC"/>
    <property type="match status" value="1"/>
</dbReference>
<dbReference type="SUPFAM" id="SSF161098">
    <property type="entry name" value="MetI-like"/>
    <property type="match status" value="1"/>
</dbReference>
<dbReference type="PANTHER" id="PTHR30425">
    <property type="entry name" value="PHOSPHATE TRANSPORT SYSTEM PERMEASE PROTEIN PST"/>
    <property type="match status" value="1"/>
</dbReference>
<feature type="transmembrane region" description="Helical" evidence="8">
    <location>
        <begin position="274"/>
        <end position="297"/>
    </location>
</feature>
<dbReference type="Pfam" id="PF00528">
    <property type="entry name" value="BPD_transp_1"/>
    <property type="match status" value="1"/>
</dbReference>
<evidence type="ECO:0000256" key="8">
    <source>
        <dbReference type="RuleBase" id="RU363032"/>
    </source>
</evidence>
<feature type="transmembrane region" description="Helical" evidence="8">
    <location>
        <begin position="198"/>
        <end position="223"/>
    </location>
</feature>
<keyword evidence="7 8" id="KW-0472">Membrane</keyword>
<evidence type="ECO:0000256" key="4">
    <source>
        <dbReference type="ARBA" id="ARBA00022475"/>
    </source>
</evidence>
<evidence type="ECO:0000313" key="12">
    <source>
        <dbReference type="Proteomes" id="UP000612362"/>
    </source>
</evidence>
<dbReference type="GO" id="GO:0005886">
    <property type="term" value="C:plasma membrane"/>
    <property type="evidence" value="ECO:0007669"/>
    <property type="project" value="UniProtKB-SubCell"/>
</dbReference>
<keyword evidence="4 9" id="KW-1003">Cell membrane</keyword>
<comment type="function">
    <text evidence="9">Part of the binding-protein-dependent transport system for phosphate; probably responsible for the translocation of the substrate across the membrane.</text>
</comment>
<evidence type="ECO:0000256" key="6">
    <source>
        <dbReference type="ARBA" id="ARBA00022989"/>
    </source>
</evidence>
<sequence length="303" mass="32499">MQRARMMRVSDQIAHIVFLICAILIVAIIVGVFYFVGSKAFKVFYLPGGSSIGEFFTSTHWDPTAGNSDVPAYGAWGLILGSIFITLVSVLIATPLSFAMALFMAEITPRWLSRILQPLLEIFTGMPSVVIGFLGLTILIPWLSQITKTLGYGYGAAIVVLVVMIMPTIISVSIDAVKAVPAGVREASLALGSTRWQMMAKAVIPAAASGLATAVVLGMARAIGETLAVAMVLGGETLPDKLYNLQSLFFSPSSNITRAILNDFGETSGLAQDAYWSLAFLLLVISLLFICVSRYLASRSVYK</sequence>
<dbReference type="GO" id="GO:0006817">
    <property type="term" value="P:phosphate ion transport"/>
    <property type="evidence" value="ECO:0007669"/>
    <property type="project" value="UniProtKB-KW"/>
</dbReference>
<dbReference type="PROSITE" id="PS50928">
    <property type="entry name" value="ABC_TM1"/>
    <property type="match status" value="1"/>
</dbReference>
<comment type="similarity">
    <text evidence="2 9">Belongs to the binding-protein-dependent transport system permease family. CysTW subfamily.</text>
</comment>
<dbReference type="InterPro" id="IPR000515">
    <property type="entry name" value="MetI-like"/>
</dbReference>
<dbReference type="PANTHER" id="PTHR30425:SF2">
    <property type="entry name" value="ABC TRANSPORTER PERMEASE PROTEIN YQGH-RELATED"/>
    <property type="match status" value="1"/>
</dbReference>
<dbReference type="GO" id="GO:0005315">
    <property type="term" value="F:phosphate transmembrane transporter activity"/>
    <property type="evidence" value="ECO:0007669"/>
    <property type="project" value="InterPro"/>
</dbReference>
<feature type="domain" description="ABC transmembrane type-1" evidence="10">
    <location>
        <begin position="79"/>
        <end position="293"/>
    </location>
</feature>
<dbReference type="InterPro" id="IPR011864">
    <property type="entry name" value="Phosphate_PstC"/>
</dbReference>
<evidence type="ECO:0000256" key="3">
    <source>
        <dbReference type="ARBA" id="ARBA00022448"/>
    </source>
</evidence>
<feature type="transmembrane region" description="Helical" evidence="8">
    <location>
        <begin position="115"/>
        <end position="140"/>
    </location>
</feature>
<evidence type="ECO:0000256" key="5">
    <source>
        <dbReference type="ARBA" id="ARBA00022692"/>
    </source>
</evidence>
<dbReference type="RefSeq" id="WP_220193579.1">
    <property type="nucleotide sequence ID" value="NZ_BNJF01000001.1"/>
</dbReference>
<reference evidence="11" key="1">
    <citation type="submission" date="2020-10" db="EMBL/GenBank/DDBJ databases">
        <title>Taxonomic study of unclassified bacteria belonging to the class Ktedonobacteria.</title>
        <authorList>
            <person name="Yabe S."/>
            <person name="Wang C.M."/>
            <person name="Zheng Y."/>
            <person name="Sakai Y."/>
            <person name="Cavaletti L."/>
            <person name="Monciardini P."/>
            <person name="Donadio S."/>
        </authorList>
    </citation>
    <scope>NUCLEOTIDE SEQUENCE</scope>
    <source>
        <strain evidence="11">SOSP1-1</strain>
    </source>
</reference>
<evidence type="ECO:0000256" key="7">
    <source>
        <dbReference type="ARBA" id="ARBA00023136"/>
    </source>
</evidence>
<evidence type="ECO:0000256" key="9">
    <source>
        <dbReference type="RuleBase" id="RU363054"/>
    </source>
</evidence>
<feature type="transmembrane region" description="Helical" evidence="8">
    <location>
        <begin position="73"/>
        <end position="103"/>
    </location>
</feature>
<keyword evidence="12" id="KW-1185">Reference proteome</keyword>
<evidence type="ECO:0000256" key="2">
    <source>
        <dbReference type="ARBA" id="ARBA00007069"/>
    </source>
</evidence>
<dbReference type="InterPro" id="IPR051124">
    <property type="entry name" value="Phosphate_Transport_Permease"/>
</dbReference>
<feature type="transmembrane region" description="Helical" evidence="8">
    <location>
        <begin position="152"/>
        <end position="177"/>
    </location>
</feature>
<dbReference type="AlphaFoldDB" id="A0A8J3I161"/>
<dbReference type="CDD" id="cd06261">
    <property type="entry name" value="TM_PBP2"/>
    <property type="match status" value="1"/>
</dbReference>
<keyword evidence="9" id="KW-0592">Phosphate transport</keyword>